<evidence type="ECO:0000313" key="3">
    <source>
        <dbReference type="Proteomes" id="UP000002412"/>
    </source>
</evidence>
<evidence type="ECO:0000256" key="1">
    <source>
        <dbReference type="SAM" id="Phobius"/>
    </source>
</evidence>
<dbReference type="KEGG" id="ypi:YpsIP31758_1554"/>
<sequence>MSAWRIARFIIKSSEFERVNAVNLILSLVSRLRMIARLILVGSALILLSGCGSIISRTVPGQGLGHQYYPGVQWDMREGPWKYITVIDVPLSMIVDTFMLPIDAQHGPYE</sequence>
<evidence type="ECO:0008006" key="4">
    <source>
        <dbReference type="Google" id="ProtNLM"/>
    </source>
</evidence>
<keyword evidence="1" id="KW-0472">Membrane</keyword>
<dbReference type="HOGENOM" id="CLU_164795_0_0_6"/>
<organism evidence="2 3">
    <name type="scientific">Yersinia pseudotuberculosis serotype O:1b (strain IP 31758)</name>
    <dbReference type="NCBI Taxonomy" id="349747"/>
    <lineage>
        <taxon>Bacteria</taxon>
        <taxon>Pseudomonadati</taxon>
        <taxon>Pseudomonadota</taxon>
        <taxon>Gammaproteobacteria</taxon>
        <taxon>Enterobacterales</taxon>
        <taxon>Yersiniaceae</taxon>
        <taxon>Yersinia</taxon>
    </lineage>
</organism>
<accession>A0A0U1QWN8</accession>
<dbReference type="EMBL" id="CP000720">
    <property type="protein sequence ID" value="ABS47008.1"/>
    <property type="molecule type" value="Genomic_DNA"/>
</dbReference>
<dbReference type="Proteomes" id="UP000002412">
    <property type="component" value="Chromosome"/>
</dbReference>
<name>A0A0U1QWN8_YERP3</name>
<reference evidence="2 3" key="1">
    <citation type="journal article" date="2007" name="PLoS Genet.">
        <title>The complete genome sequence of Yersinia pseudotuberculosis IP31758, the causative agent of Far East scarlet-like fever.</title>
        <authorList>
            <person name="Eppinger M."/>
            <person name="Rosovitz M.J."/>
            <person name="Fricke W.F."/>
            <person name="Rasko D.A."/>
            <person name="Kokorina G."/>
            <person name="Fayolle C."/>
            <person name="Lindler L.E."/>
            <person name="Carniel E."/>
            <person name="Ravel J."/>
        </authorList>
    </citation>
    <scope>NUCLEOTIDE SEQUENCE [LARGE SCALE GENOMIC DNA]</scope>
    <source>
        <strain evidence="2 3">IP 31758</strain>
    </source>
</reference>
<keyword evidence="1" id="KW-0812">Transmembrane</keyword>
<feature type="transmembrane region" description="Helical" evidence="1">
    <location>
        <begin position="35"/>
        <end position="55"/>
    </location>
</feature>
<dbReference type="AlphaFoldDB" id="A0A0U1QWN8"/>
<gene>
    <name evidence="2" type="ordered locus">YpsIP31758_1554</name>
</gene>
<keyword evidence="1" id="KW-1133">Transmembrane helix</keyword>
<evidence type="ECO:0000313" key="2">
    <source>
        <dbReference type="EMBL" id="ABS47008.1"/>
    </source>
</evidence>
<dbReference type="NCBIfam" id="NF007555">
    <property type="entry name" value="PRK10175.1"/>
    <property type="match status" value="1"/>
</dbReference>
<proteinExistence type="predicted"/>
<protein>
    <recommendedName>
        <fullName evidence="4">Lipoprotein</fullName>
    </recommendedName>
</protein>